<feature type="compositionally biased region" description="Basic and acidic residues" evidence="1">
    <location>
        <begin position="1"/>
        <end position="21"/>
    </location>
</feature>
<feature type="region of interest" description="Disordered" evidence="1">
    <location>
        <begin position="1"/>
        <end position="22"/>
    </location>
</feature>
<gene>
    <name evidence="2" type="ORF">Vgi01_31020</name>
</gene>
<organism evidence="2 3">
    <name type="scientific">Micromonospora gifhornensis</name>
    <dbReference type="NCBI Taxonomy" id="84594"/>
    <lineage>
        <taxon>Bacteria</taxon>
        <taxon>Bacillati</taxon>
        <taxon>Actinomycetota</taxon>
        <taxon>Actinomycetes</taxon>
        <taxon>Micromonosporales</taxon>
        <taxon>Micromonosporaceae</taxon>
        <taxon>Micromonospora</taxon>
    </lineage>
</organism>
<sequence>MHHLDDHDSGRRRDERGDDRNQVTVHVFLSLRSDGKIRTKGPSCLGSPPPATAGDAVAGRRVQTLR</sequence>
<accession>A0ABQ4IET1</accession>
<keyword evidence="3" id="KW-1185">Reference proteome</keyword>
<feature type="region of interest" description="Disordered" evidence="1">
    <location>
        <begin position="36"/>
        <end position="66"/>
    </location>
</feature>
<evidence type="ECO:0000313" key="2">
    <source>
        <dbReference type="EMBL" id="GIJ16418.1"/>
    </source>
</evidence>
<proteinExistence type="predicted"/>
<reference evidence="2 3" key="1">
    <citation type="submission" date="2021-01" db="EMBL/GenBank/DDBJ databases">
        <title>Whole genome shotgun sequence of Verrucosispora gifhornensis NBRC 16317.</title>
        <authorList>
            <person name="Komaki H."/>
            <person name="Tamura T."/>
        </authorList>
    </citation>
    <scope>NUCLEOTIDE SEQUENCE [LARGE SCALE GENOMIC DNA]</scope>
    <source>
        <strain evidence="2 3">NBRC 16317</strain>
    </source>
</reference>
<protein>
    <submittedName>
        <fullName evidence="2">Uncharacterized protein</fullName>
    </submittedName>
</protein>
<name>A0ABQ4IET1_9ACTN</name>
<evidence type="ECO:0000313" key="3">
    <source>
        <dbReference type="Proteomes" id="UP000647860"/>
    </source>
</evidence>
<dbReference type="EMBL" id="BOPA01000020">
    <property type="protein sequence ID" value="GIJ16418.1"/>
    <property type="molecule type" value="Genomic_DNA"/>
</dbReference>
<evidence type="ECO:0000256" key="1">
    <source>
        <dbReference type="SAM" id="MobiDB-lite"/>
    </source>
</evidence>
<dbReference type="Proteomes" id="UP000647860">
    <property type="component" value="Unassembled WGS sequence"/>
</dbReference>
<comment type="caution">
    <text evidence="2">The sequence shown here is derived from an EMBL/GenBank/DDBJ whole genome shotgun (WGS) entry which is preliminary data.</text>
</comment>